<evidence type="ECO:0000259" key="1">
    <source>
        <dbReference type="Pfam" id="PF25559"/>
    </source>
</evidence>
<protein>
    <recommendedName>
        <fullName evidence="1">DUF7931 domain-containing protein</fullName>
    </recommendedName>
</protein>
<dbReference type="Pfam" id="PF25559">
    <property type="entry name" value="DUF7931"/>
    <property type="match status" value="1"/>
</dbReference>
<dbReference type="RefSeq" id="WP_133880578.1">
    <property type="nucleotide sequence ID" value="NZ_MWIN01000004.1"/>
</dbReference>
<evidence type="ECO:0000313" key="3">
    <source>
        <dbReference type="Proteomes" id="UP000295341"/>
    </source>
</evidence>
<evidence type="ECO:0000313" key="2">
    <source>
        <dbReference type="EMBL" id="TDU32042.1"/>
    </source>
</evidence>
<name>A0A4R7PE44_9GAMM</name>
<feature type="domain" description="DUF7931" evidence="1">
    <location>
        <begin position="25"/>
        <end position="167"/>
    </location>
</feature>
<comment type="caution">
    <text evidence="2">The sequence shown here is derived from an EMBL/GenBank/DDBJ whole genome shotgun (WGS) entry which is preliminary data.</text>
</comment>
<accession>A0A4R7PE44</accession>
<dbReference type="InterPro" id="IPR057691">
    <property type="entry name" value="DUF7931"/>
</dbReference>
<dbReference type="OrthoDB" id="9796171at2"/>
<keyword evidence="3" id="KW-1185">Reference proteome</keyword>
<dbReference type="EMBL" id="SOBT01000008">
    <property type="protein sequence ID" value="TDU32042.1"/>
    <property type="molecule type" value="Genomic_DNA"/>
</dbReference>
<dbReference type="AlphaFoldDB" id="A0A4R7PE44"/>
<reference evidence="2 3" key="1">
    <citation type="submission" date="2019-03" db="EMBL/GenBank/DDBJ databases">
        <title>Genomic Encyclopedia of Type Strains, Phase IV (KMG-IV): sequencing the most valuable type-strain genomes for metagenomic binning, comparative biology and taxonomic classification.</title>
        <authorList>
            <person name="Goeker M."/>
        </authorList>
    </citation>
    <scope>NUCLEOTIDE SEQUENCE [LARGE SCALE GENOMIC DNA]</scope>
    <source>
        <strain evidence="2 3">DSM 26377</strain>
    </source>
</reference>
<organism evidence="2 3">
    <name type="scientific">Panacagrimonas perspica</name>
    <dbReference type="NCBI Taxonomy" id="381431"/>
    <lineage>
        <taxon>Bacteria</taxon>
        <taxon>Pseudomonadati</taxon>
        <taxon>Pseudomonadota</taxon>
        <taxon>Gammaproteobacteria</taxon>
        <taxon>Nevskiales</taxon>
        <taxon>Nevskiaceae</taxon>
        <taxon>Panacagrimonas</taxon>
    </lineage>
</organism>
<dbReference type="Proteomes" id="UP000295341">
    <property type="component" value="Unassembled WGS sequence"/>
</dbReference>
<gene>
    <name evidence="2" type="ORF">DFR24_1430</name>
</gene>
<sequence length="172" mass="19309">MNGGRPREPGNPPAMELAAVTGSAAFADAALEVVGVARHELALISVDLDRRLFGTEAFTDKLRSFILAHRRARLRVLVHDPVAAVRNSIRLVQFGRLLSSRIEFRAVPEERRKLREEFLIADERAVLYRSSPDQLEAKHYADAPMVARSHLREFEALWNEAVVAREMSTLGI</sequence>
<proteinExistence type="predicted"/>